<keyword evidence="1" id="KW-0472">Membrane</keyword>
<name>A0A498CMM1_9FIRM</name>
<dbReference type="Pfam" id="PF12822">
    <property type="entry name" value="ECF_trnsprt"/>
    <property type="match status" value="1"/>
</dbReference>
<gene>
    <name evidence="2" type="ORF">D4A47_10090</name>
</gene>
<reference evidence="2 3" key="1">
    <citation type="submission" date="2018-10" db="EMBL/GenBank/DDBJ databases">
        <title>Anaerotruncus faecis sp. nov., isolated from human feces.</title>
        <authorList>
            <person name="Wang Y.-J."/>
        </authorList>
    </citation>
    <scope>NUCLEOTIDE SEQUENCE [LARGE SCALE GENOMIC DNA]</scope>
    <source>
        <strain evidence="2 3">22A2-44</strain>
    </source>
</reference>
<feature type="transmembrane region" description="Helical" evidence="1">
    <location>
        <begin position="130"/>
        <end position="152"/>
    </location>
</feature>
<dbReference type="Gene3D" id="1.10.1760.20">
    <property type="match status" value="1"/>
</dbReference>
<keyword evidence="1" id="KW-1133">Transmembrane helix</keyword>
<feature type="transmembrane region" description="Helical" evidence="1">
    <location>
        <begin position="46"/>
        <end position="74"/>
    </location>
</feature>
<evidence type="ECO:0000313" key="2">
    <source>
        <dbReference type="EMBL" id="RLL09591.1"/>
    </source>
</evidence>
<proteinExistence type="predicted"/>
<feature type="transmembrane region" description="Helical" evidence="1">
    <location>
        <begin position="94"/>
        <end position="118"/>
    </location>
</feature>
<organism evidence="2 3">
    <name type="scientific">Anaerotruncus massiliensis</name>
    <name type="common">ex Liu et al. 2021</name>
    <dbReference type="NCBI Taxonomy" id="2321404"/>
    <lineage>
        <taxon>Bacteria</taxon>
        <taxon>Bacillati</taxon>
        <taxon>Bacillota</taxon>
        <taxon>Clostridia</taxon>
        <taxon>Eubacteriales</taxon>
        <taxon>Oscillospiraceae</taxon>
        <taxon>Anaerotruncus</taxon>
    </lineage>
</organism>
<accession>A0A498CMM1</accession>
<comment type="caution">
    <text evidence="2">The sequence shown here is derived from an EMBL/GenBank/DDBJ whole genome shotgun (WGS) entry which is preliminary data.</text>
</comment>
<dbReference type="InterPro" id="IPR024529">
    <property type="entry name" value="ECF_trnsprt_substrate-spec"/>
</dbReference>
<evidence type="ECO:0000256" key="1">
    <source>
        <dbReference type="SAM" id="Phobius"/>
    </source>
</evidence>
<keyword evidence="3" id="KW-1185">Reference proteome</keyword>
<dbReference type="GO" id="GO:0022857">
    <property type="term" value="F:transmembrane transporter activity"/>
    <property type="evidence" value="ECO:0007669"/>
    <property type="project" value="InterPro"/>
</dbReference>
<feature type="transmembrane region" description="Helical" evidence="1">
    <location>
        <begin position="12"/>
        <end position="34"/>
    </location>
</feature>
<keyword evidence="1" id="KW-0812">Transmembrane</keyword>
<dbReference type="AlphaFoldDB" id="A0A498CMM1"/>
<protein>
    <submittedName>
        <fullName evidence="2">ECF transporter S component</fullName>
    </submittedName>
</protein>
<evidence type="ECO:0000313" key="3">
    <source>
        <dbReference type="Proteomes" id="UP000276301"/>
    </source>
</evidence>
<dbReference type="EMBL" id="RCHT01000020">
    <property type="protein sequence ID" value="RLL09591.1"/>
    <property type="molecule type" value="Genomic_DNA"/>
</dbReference>
<dbReference type="RefSeq" id="WP_101548017.1">
    <property type="nucleotide sequence ID" value="NZ_DBFNFR010000124.1"/>
</dbReference>
<feature type="transmembrane region" description="Helical" evidence="1">
    <location>
        <begin position="158"/>
        <end position="183"/>
    </location>
</feature>
<dbReference type="Proteomes" id="UP000276301">
    <property type="component" value="Unassembled WGS sequence"/>
</dbReference>
<sequence length="195" mass="20381">MSQTTRKTARLVQYALLMALLAVLGFTPLGFIMVPPVSITILHIPVILGAVLFGPGCGALLGLEFGLISMVRAIMAPTPPIDMLFSPAASGAPVQSIVMCILPRVLLGVIAGALFLALKKLLRKESLAAGISAAAAAVCHTVGVLGCLWFFFKALPLRQVFLAIVGVNGLLELAAAILLTALICPPLRKFLKSGR</sequence>